<dbReference type="Pfam" id="PF00651">
    <property type="entry name" value="BTB"/>
    <property type="match status" value="1"/>
</dbReference>
<dbReference type="Proteomes" id="UP000027222">
    <property type="component" value="Unassembled WGS sequence"/>
</dbReference>
<dbReference type="OrthoDB" id="3218112at2759"/>
<gene>
    <name evidence="2" type="ORF">GALMADRAFT_253745</name>
</gene>
<keyword evidence="3" id="KW-1185">Reference proteome</keyword>
<dbReference type="EMBL" id="KL142392">
    <property type="protein sequence ID" value="KDR71432.1"/>
    <property type="molecule type" value="Genomic_DNA"/>
</dbReference>
<protein>
    <recommendedName>
        <fullName evidence="1">BTB domain-containing protein</fullName>
    </recommendedName>
</protein>
<name>A0A067SN66_GALM3</name>
<evidence type="ECO:0000259" key="1">
    <source>
        <dbReference type="PROSITE" id="PS50097"/>
    </source>
</evidence>
<feature type="domain" description="BTB" evidence="1">
    <location>
        <begin position="119"/>
        <end position="182"/>
    </location>
</feature>
<sequence length="408" mass="46805">MVTLSDPPGCSLHPDDVTMHNSYEDSVMAGPSTIRPLRRNSRPSLAHIPIDGAERNGDFFPDSSTRRSTIWTMSGDVSPYSAADEEFGKLDPVAKAIDSTATLTPVPPTRHPEFWLYDGSIVLSVQSTLFRVHQTILAKHSEVFADLFTVPQPEGEDTVDGCHLVHLQDSEKDFEDLLRAVYIPEYFDSCSPDYDLEHILSFTSGILRLSTKYMIRYLRQRCITLLLTKLPHTFAGYEAKSSSSNPDRYRSDTIMRAVKLARENNVPEIIPYAYYCLSRFPHKRFLKDRPDDISWKDKMIVLIGRERLQWAQMSLSHQFLLLFRRSPTCQSSLCAHARSPHAEWHELEKHGSAHPLRAYEGWDNLNVCSECVSYCQARHLEGRKEVWQLLPTWFELPTWEELKATQNC</sequence>
<dbReference type="SUPFAM" id="SSF54695">
    <property type="entry name" value="POZ domain"/>
    <property type="match status" value="1"/>
</dbReference>
<evidence type="ECO:0000313" key="2">
    <source>
        <dbReference type="EMBL" id="KDR71432.1"/>
    </source>
</evidence>
<proteinExistence type="predicted"/>
<organism evidence="2 3">
    <name type="scientific">Galerina marginata (strain CBS 339.88)</name>
    <dbReference type="NCBI Taxonomy" id="685588"/>
    <lineage>
        <taxon>Eukaryota</taxon>
        <taxon>Fungi</taxon>
        <taxon>Dikarya</taxon>
        <taxon>Basidiomycota</taxon>
        <taxon>Agaricomycotina</taxon>
        <taxon>Agaricomycetes</taxon>
        <taxon>Agaricomycetidae</taxon>
        <taxon>Agaricales</taxon>
        <taxon>Agaricineae</taxon>
        <taxon>Strophariaceae</taxon>
        <taxon>Galerina</taxon>
    </lineage>
</organism>
<dbReference type="STRING" id="685588.A0A067SN66"/>
<reference evidence="3" key="1">
    <citation type="journal article" date="2014" name="Proc. Natl. Acad. Sci. U.S.A.">
        <title>Extensive sampling of basidiomycete genomes demonstrates inadequacy of the white-rot/brown-rot paradigm for wood decay fungi.</title>
        <authorList>
            <person name="Riley R."/>
            <person name="Salamov A.A."/>
            <person name="Brown D.W."/>
            <person name="Nagy L.G."/>
            <person name="Floudas D."/>
            <person name="Held B.W."/>
            <person name="Levasseur A."/>
            <person name="Lombard V."/>
            <person name="Morin E."/>
            <person name="Otillar R."/>
            <person name="Lindquist E.A."/>
            <person name="Sun H."/>
            <person name="LaButti K.M."/>
            <person name="Schmutz J."/>
            <person name="Jabbour D."/>
            <person name="Luo H."/>
            <person name="Baker S.E."/>
            <person name="Pisabarro A.G."/>
            <person name="Walton J.D."/>
            <person name="Blanchette R.A."/>
            <person name="Henrissat B."/>
            <person name="Martin F."/>
            <person name="Cullen D."/>
            <person name="Hibbett D.S."/>
            <person name="Grigoriev I.V."/>
        </authorList>
    </citation>
    <scope>NUCLEOTIDE SEQUENCE [LARGE SCALE GENOMIC DNA]</scope>
    <source>
        <strain evidence="3">CBS 339.88</strain>
    </source>
</reference>
<dbReference type="PROSITE" id="PS50097">
    <property type="entry name" value="BTB"/>
    <property type="match status" value="1"/>
</dbReference>
<accession>A0A067SN66</accession>
<dbReference type="HOGENOM" id="CLU_033082_5_1_1"/>
<dbReference type="Gene3D" id="3.30.710.10">
    <property type="entry name" value="Potassium Channel Kv1.1, Chain A"/>
    <property type="match status" value="1"/>
</dbReference>
<dbReference type="InterPro" id="IPR000210">
    <property type="entry name" value="BTB/POZ_dom"/>
</dbReference>
<dbReference type="InterPro" id="IPR011333">
    <property type="entry name" value="SKP1/BTB/POZ_sf"/>
</dbReference>
<dbReference type="AlphaFoldDB" id="A0A067SN66"/>
<evidence type="ECO:0000313" key="3">
    <source>
        <dbReference type="Proteomes" id="UP000027222"/>
    </source>
</evidence>
<dbReference type="SMART" id="SM00225">
    <property type="entry name" value="BTB"/>
    <property type="match status" value="1"/>
</dbReference>